<accession>A0A0Z8KG12</accession>
<organism evidence="2 3">
    <name type="scientific">Streptococcus suis</name>
    <dbReference type="NCBI Taxonomy" id="1307"/>
    <lineage>
        <taxon>Bacteria</taxon>
        <taxon>Bacillati</taxon>
        <taxon>Bacillota</taxon>
        <taxon>Bacilli</taxon>
        <taxon>Lactobacillales</taxon>
        <taxon>Streptococcaceae</taxon>
        <taxon>Streptococcus</taxon>
    </lineage>
</organism>
<dbReference type="EMBL" id="FIHM01000026">
    <property type="protein sequence ID" value="CYV35544.1"/>
    <property type="molecule type" value="Genomic_DNA"/>
</dbReference>
<proteinExistence type="predicted"/>
<sequence>MTKNGKVISIINMKGGVGKTTLTIGLATHFAEMANKKVLVIDGDPQSNATQSLINYYGTNKNAIKQLHKELFALWKEAESEETPFDRYFYEEYMIKGGKNILNLFPTPTARASAPEPLDSNTIVELSENLSIIAGNLDLVYIQGNNNKKIRTFLREQNARAKFDYIFIDCPPTLTTYTDACLIASDFYLVPNHLEYYSILGINSLMEVINKLIRDEELELKCLGVIYSKIQKSLPKKTQKIKEAFEEKNREKGNIAIFESQMFNHTPLENGAKGNIAIEYSDSKDSIGAIANELDEKIYKELSNV</sequence>
<dbReference type="InterPro" id="IPR050678">
    <property type="entry name" value="DNA_Partitioning_ATPase"/>
</dbReference>
<dbReference type="Proteomes" id="UP000074850">
    <property type="component" value="Unassembled WGS sequence"/>
</dbReference>
<name>A0A0Z8KG12_STRSU</name>
<dbReference type="Gene3D" id="3.40.50.300">
    <property type="entry name" value="P-loop containing nucleotide triphosphate hydrolases"/>
    <property type="match status" value="1"/>
</dbReference>
<protein>
    <submittedName>
        <fullName evidence="2">Chromosome partitioning protein parA</fullName>
    </submittedName>
</protein>
<evidence type="ECO:0000313" key="3">
    <source>
        <dbReference type="Proteomes" id="UP000074850"/>
    </source>
</evidence>
<feature type="domain" description="AAA" evidence="1">
    <location>
        <begin position="6"/>
        <end position="219"/>
    </location>
</feature>
<evidence type="ECO:0000259" key="1">
    <source>
        <dbReference type="Pfam" id="PF13614"/>
    </source>
</evidence>
<dbReference type="CDD" id="cd02042">
    <property type="entry name" value="ParAB_family"/>
    <property type="match status" value="1"/>
</dbReference>
<dbReference type="SUPFAM" id="SSF52540">
    <property type="entry name" value="P-loop containing nucleoside triphosphate hydrolases"/>
    <property type="match status" value="1"/>
</dbReference>
<gene>
    <name evidence="2" type="primary">soj</name>
    <name evidence="2" type="ORF">ERS132426_01272</name>
</gene>
<dbReference type="RefSeq" id="WP_044760616.1">
    <property type="nucleotide sequence ID" value="NZ_CEFC01000258.1"/>
</dbReference>
<dbReference type="InterPro" id="IPR025669">
    <property type="entry name" value="AAA_dom"/>
</dbReference>
<reference evidence="2 3" key="1">
    <citation type="submission" date="2016-02" db="EMBL/GenBank/DDBJ databases">
        <authorList>
            <consortium name="Pathogen Informatics"/>
        </authorList>
    </citation>
    <scope>NUCLEOTIDE SEQUENCE [LARGE SCALE GENOMIC DNA]</scope>
    <source>
        <strain evidence="2 3">LSS64</strain>
    </source>
</reference>
<evidence type="ECO:0000313" key="2">
    <source>
        <dbReference type="EMBL" id="CYV35544.1"/>
    </source>
</evidence>
<dbReference type="PANTHER" id="PTHR13696:SF52">
    <property type="entry name" value="PARA FAMILY PROTEIN CT_582"/>
    <property type="match status" value="1"/>
</dbReference>
<dbReference type="PANTHER" id="PTHR13696">
    <property type="entry name" value="P-LOOP CONTAINING NUCLEOSIDE TRIPHOSPHATE HYDROLASE"/>
    <property type="match status" value="1"/>
</dbReference>
<dbReference type="Pfam" id="PF13614">
    <property type="entry name" value="AAA_31"/>
    <property type="match status" value="1"/>
</dbReference>
<dbReference type="InterPro" id="IPR027417">
    <property type="entry name" value="P-loop_NTPase"/>
</dbReference>
<dbReference type="AlphaFoldDB" id="A0A0Z8KG12"/>